<gene>
    <name evidence="1" type="ORF">LCGC14_0857240</name>
</gene>
<organism evidence="1">
    <name type="scientific">marine sediment metagenome</name>
    <dbReference type="NCBI Taxonomy" id="412755"/>
    <lineage>
        <taxon>unclassified sequences</taxon>
        <taxon>metagenomes</taxon>
        <taxon>ecological metagenomes</taxon>
    </lineage>
</organism>
<comment type="caution">
    <text evidence="1">The sequence shown here is derived from an EMBL/GenBank/DDBJ whole genome shotgun (WGS) entry which is preliminary data.</text>
</comment>
<evidence type="ECO:0000313" key="1">
    <source>
        <dbReference type="EMBL" id="KKN28158.1"/>
    </source>
</evidence>
<sequence>MKCEVCGDESYNKKFPYSKHDPQQCIFRLKVRIDELAQALFWYLEDDKRSVEEGILEKVEDRPAASVLKGEL</sequence>
<dbReference type="EMBL" id="LAZR01002584">
    <property type="protein sequence ID" value="KKN28158.1"/>
    <property type="molecule type" value="Genomic_DNA"/>
</dbReference>
<reference evidence="1" key="1">
    <citation type="journal article" date="2015" name="Nature">
        <title>Complex archaea that bridge the gap between prokaryotes and eukaryotes.</title>
        <authorList>
            <person name="Spang A."/>
            <person name="Saw J.H."/>
            <person name="Jorgensen S.L."/>
            <person name="Zaremba-Niedzwiedzka K."/>
            <person name="Martijn J."/>
            <person name="Lind A.E."/>
            <person name="van Eijk R."/>
            <person name="Schleper C."/>
            <person name="Guy L."/>
            <person name="Ettema T.J."/>
        </authorList>
    </citation>
    <scope>NUCLEOTIDE SEQUENCE</scope>
</reference>
<protein>
    <submittedName>
        <fullName evidence="1">Uncharacterized protein</fullName>
    </submittedName>
</protein>
<accession>A0A0F9SFI4</accession>
<dbReference type="AlphaFoldDB" id="A0A0F9SFI4"/>
<proteinExistence type="predicted"/>
<name>A0A0F9SFI4_9ZZZZ</name>